<dbReference type="STRING" id="1618369.UV54_C0051G0001"/>
<dbReference type="AlphaFoldDB" id="A0A0G1EW19"/>
<evidence type="ECO:0000313" key="2">
    <source>
        <dbReference type="Proteomes" id="UP000034213"/>
    </source>
</evidence>
<dbReference type="EMBL" id="LCEW01000051">
    <property type="protein sequence ID" value="KKS78773.1"/>
    <property type="molecule type" value="Genomic_DNA"/>
</dbReference>
<dbReference type="Proteomes" id="UP000034213">
    <property type="component" value="Unassembled WGS sequence"/>
</dbReference>
<comment type="caution">
    <text evidence="1">The sequence shown here is derived from an EMBL/GenBank/DDBJ whole genome shotgun (WGS) entry which is preliminary data.</text>
</comment>
<feature type="non-terminal residue" evidence="1">
    <location>
        <position position="1"/>
    </location>
</feature>
<organism evidence="1 2">
    <name type="scientific">Candidatus Beckwithbacteria bacterium GW2011_GWA2_43_10</name>
    <dbReference type="NCBI Taxonomy" id="1618369"/>
    <lineage>
        <taxon>Bacteria</taxon>
        <taxon>Candidatus Beckwithiibacteriota</taxon>
    </lineage>
</organism>
<name>A0A0G1EW19_9BACT</name>
<protein>
    <submittedName>
        <fullName evidence="1">Uncharacterized protein</fullName>
    </submittedName>
</protein>
<sequence>RVVENLGSTNSSMATQNDDGPNFVLVHALENIRPSKDDVVIILNSPARSQDKNLAMCLQLAQDSQATTFIIGDGLSAQTPDVNFSGSQAEFELMTTILADLFGRTLHDHLINSLKVEIQEFSPQDLSPELQTWLTEKIGSDKKLGKSDIIKLESQLRAIGQLPQDKVITFCYGKMFIVDSPEKFGLERTFY</sequence>
<accession>A0A0G1EW19</accession>
<evidence type="ECO:0000313" key="1">
    <source>
        <dbReference type="EMBL" id="KKS78773.1"/>
    </source>
</evidence>
<reference evidence="1 2" key="1">
    <citation type="journal article" date="2015" name="Nature">
        <title>rRNA introns, odd ribosomes, and small enigmatic genomes across a large radiation of phyla.</title>
        <authorList>
            <person name="Brown C.T."/>
            <person name="Hug L.A."/>
            <person name="Thomas B.C."/>
            <person name="Sharon I."/>
            <person name="Castelle C.J."/>
            <person name="Singh A."/>
            <person name="Wilkins M.J."/>
            <person name="Williams K.H."/>
            <person name="Banfield J.F."/>
        </authorList>
    </citation>
    <scope>NUCLEOTIDE SEQUENCE [LARGE SCALE GENOMIC DNA]</scope>
</reference>
<gene>
    <name evidence="1" type="ORF">UV54_C0051G0001</name>
</gene>
<proteinExistence type="predicted"/>